<dbReference type="Gene3D" id="3.40.50.10990">
    <property type="entry name" value="GTP cyclohydrolase II"/>
    <property type="match status" value="1"/>
</dbReference>
<sequence length="374" mass="39960">MSDSVANPLGSFLESSAVRADRAMAELRSGRPVVILGQDRRLAALALDAASEPVFSAFINEAHGNARLYVPSRRATSLGMDAPEGALIDPTGISFDHARRLAFAPKIAPLPLHEAADATARSAGELAKQALLLPTLLVADLPSASAFDACVSVDEEDVARLVASRSQDYSLLTRVVVPLRDIDKAEFLTFRGGPAQRDQVAVIVGEPDLSGTVPVRIHSACLTGDVFGSLKCDCGDQLRIGLKAIQDLGGGILIYLDQEGRGTGITSKMRAYGYQNGGMDTIEADAILGYEADERRYDAAIAILRHLGVGSINLLTNNPSKIAWLERSGITVADRTPVVGASTHQNLRYLETKVRRAGHILDIARLRADLEETD</sequence>
<dbReference type="EC" id="3.5.4.25" evidence="9"/>
<dbReference type="EMBL" id="FUXL01000002">
    <property type="protein sequence ID" value="SJZ67798.1"/>
    <property type="molecule type" value="Genomic_DNA"/>
</dbReference>
<evidence type="ECO:0000259" key="10">
    <source>
        <dbReference type="Pfam" id="PF00925"/>
    </source>
</evidence>
<evidence type="ECO:0000256" key="8">
    <source>
        <dbReference type="ARBA" id="ARBA00049295"/>
    </source>
</evidence>
<dbReference type="GO" id="GO:0003935">
    <property type="term" value="F:GTP cyclohydrolase II activity"/>
    <property type="evidence" value="ECO:0007669"/>
    <property type="project" value="UniProtKB-UniRule"/>
</dbReference>
<dbReference type="GO" id="GO:0005525">
    <property type="term" value="F:GTP binding"/>
    <property type="evidence" value="ECO:0007669"/>
    <property type="project" value="UniProtKB-KW"/>
</dbReference>
<comment type="catalytic activity">
    <reaction evidence="8 9">
        <text>GTP + 4 H2O = 2,5-diamino-6-hydroxy-4-(5-phosphoribosylamino)-pyrimidine + formate + 2 phosphate + 3 H(+)</text>
        <dbReference type="Rhea" id="RHEA:23704"/>
        <dbReference type="ChEBI" id="CHEBI:15377"/>
        <dbReference type="ChEBI" id="CHEBI:15378"/>
        <dbReference type="ChEBI" id="CHEBI:15740"/>
        <dbReference type="ChEBI" id="CHEBI:37565"/>
        <dbReference type="ChEBI" id="CHEBI:43474"/>
        <dbReference type="ChEBI" id="CHEBI:58614"/>
        <dbReference type="EC" id="3.5.4.25"/>
    </reaction>
</comment>
<comment type="similarity">
    <text evidence="9">Belongs to the GTP cyclohydrolase II family.</text>
</comment>
<feature type="binding site" evidence="9">
    <location>
        <position position="316"/>
    </location>
    <ligand>
        <name>GTP</name>
        <dbReference type="ChEBI" id="CHEBI:37565"/>
    </ligand>
</feature>
<evidence type="ECO:0000256" key="5">
    <source>
        <dbReference type="ARBA" id="ARBA00022801"/>
    </source>
</evidence>
<dbReference type="InterPro" id="IPR000926">
    <property type="entry name" value="RibA"/>
</dbReference>
<feature type="domain" description="GTP cyclohydrolase II" evidence="10">
    <location>
        <begin position="178"/>
        <end position="337"/>
    </location>
</feature>
<feature type="active site" description="Nucleophile" evidence="9">
    <location>
        <position position="295"/>
    </location>
</feature>
<proteinExistence type="inferred from homology"/>
<dbReference type="GO" id="GO:0005829">
    <property type="term" value="C:cytosol"/>
    <property type="evidence" value="ECO:0007669"/>
    <property type="project" value="TreeGrafter"/>
</dbReference>
<dbReference type="GO" id="GO:0008270">
    <property type="term" value="F:zinc ion binding"/>
    <property type="evidence" value="ECO:0007669"/>
    <property type="project" value="UniProtKB-UniRule"/>
</dbReference>
<evidence type="ECO:0000256" key="2">
    <source>
        <dbReference type="ARBA" id="ARBA00022619"/>
    </source>
</evidence>
<evidence type="ECO:0000256" key="4">
    <source>
        <dbReference type="ARBA" id="ARBA00022741"/>
    </source>
</evidence>
<dbReference type="GO" id="GO:0009231">
    <property type="term" value="P:riboflavin biosynthetic process"/>
    <property type="evidence" value="ECO:0007669"/>
    <property type="project" value="UniProtKB-UniRule"/>
</dbReference>
<feature type="binding site" evidence="9">
    <location>
        <position position="237"/>
    </location>
    <ligand>
        <name>GTP</name>
        <dbReference type="ChEBI" id="CHEBI:37565"/>
    </ligand>
</feature>
<evidence type="ECO:0000256" key="9">
    <source>
        <dbReference type="HAMAP-Rule" id="MF_00179"/>
    </source>
</evidence>
<reference evidence="11 12" key="1">
    <citation type="submission" date="2017-02" db="EMBL/GenBank/DDBJ databases">
        <authorList>
            <person name="Peterson S.W."/>
        </authorList>
    </citation>
    <scope>NUCLEOTIDE SEQUENCE [LARGE SCALE GENOMIC DNA]</scope>
    <source>
        <strain evidence="11 12">USBA 369</strain>
    </source>
</reference>
<dbReference type="AlphaFoldDB" id="A0A1T4MM62"/>
<name>A0A1T4MM62_9HYPH</name>
<feature type="binding site" evidence="9">
    <location>
        <position position="234"/>
    </location>
    <ligand>
        <name>Zn(2+)</name>
        <dbReference type="ChEBI" id="CHEBI:29105"/>
        <note>catalytic</note>
    </ligand>
</feature>
<dbReference type="NCBIfam" id="NF001591">
    <property type="entry name" value="PRK00393.1"/>
    <property type="match status" value="1"/>
</dbReference>
<dbReference type="CDD" id="cd00641">
    <property type="entry name" value="GTP_cyclohydro2"/>
    <property type="match status" value="1"/>
</dbReference>
<evidence type="ECO:0000313" key="11">
    <source>
        <dbReference type="EMBL" id="SJZ67798.1"/>
    </source>
</evidence>
<dbReference type="HAMAP" id="MF_00179">
    <property type="entry name" value="RibA"/>
    <property type="match status" value="1"/>
</dbReference>
<comment type="cofactor">
    <cofactor evidence="9">
        <name>Zn(2+)</name>
        <dbReference type="ChEBI" id="CHEBI:29105"/>
    </cofactor>
    <text evidence="9">Binds 1 zinc ion per subunit.</text>
</comment>
<comment type="pathway">
    <text evidence="1 9">Cofactor biosynthesis; riboflavin biosynthesis; 5-amino-6-(D-ribitylamino)uracil from GTP: step 1/4.</text>
</comment>
<protein>
    <recommendedName>
        <fullName evidence="9">GTP cyclohydrolase-2</fullName>
        <ecNumber evidence="9">3.5.4.25</ecNumber>
    </recommendedName>
    <alternativeName>
        <fullName evidence="9">GTP cyclohydrolase II</fullName>
    </alternativeName>
</protein>
<evidence type="ECO:0000256" key="3">
    <source>
        <dbReference type="ARBA" id="ARBA00022723"/>
    </source>
</evidence>
<keyword evidence="2 9" id="KW-0686">Riboflavin biosynthesis</keyword>
<keyword evidence="7 9" id="KW-0342">GTP-binding</keyword>
<feature type="binding site" evidence="9">
    <location>
        <position position="221"/>
    </location>
    <ligand>
        <name>Zn(2+)</name>
        <dbReference type="ChEBI" id="CHEBI:29105"/>
        <note>catalytic</note>
    </ligand>
</feature>
<gene>
    <name evidence="9" type="primary">ribA</name>
    <name evidence="11" type="ORF">SAMN05428963_102178</name>
</gene>
<keyword evidence="3 9" id="KW-0479">Metal-binding</keyword>
<accession>A0A1T4MM62</accession>
<dbReference type="UniPathway" id="UPA00275">
    <property type="reaction ID" value="UER00400"/>
</dbReference>
<keyword evidence="5 9" id="KW-0378">Hydrolase</keyword>
<dbReference type="SUPFAM" id="SSF142695">
    <property type="entry name" value="RibA-like"/>
    <property type="match status" value="1"/>
</dbReference>
<dbReference type="InterPro" id="IPR036144">
    <property type="entry name" value="RibA-like_sf"/>
</dbReference>
<feature type="active site" description="Proton acceptor" evidence="9">
    <location>
        <position position="293"/>
    </location>
</feature>
<evidence type="ECO:0000256" key="6">
    <source>
        <dbReference type="ARBA" id="ARBA00022833"/>
    </source>
</evidence>
<feature type="binding site" evidence="9">
    <location>
        <position position="321"/>
    </location>
    <ligand>
        <name>GTP</name>
        <dbReference type="ChEBI" id="CHEBI:37565"/>
    </ligand>
</feature>
<keyword evidence="6 9" id="KW-0862">Zinc</keyword>
<keyword evidence="4 9" id="KW-0547">Nucleotide-binding</keyword>
<dbReference type="PANTHER" id="PTHR21327">
    <property type="entry name" value="GTP CYCLOHYDROLASE II-RELATED"/>
    <property type="match status" value="1"/>
</dbReference>
<dbReference type="STRING" id="1365950.SAMN05428963_102178"/>
<dbReference type="InterPro" id="IPR032677">
    <property type="entry name" value="GTP_cyclohydro_II"/>
</dbReference>
<dbReference type="RefSeq" id="WP_078707090.1">
    <property type="nucleotide sequence ID" value="NZ_FUXL01000002.1"/>
</dbReference>
<evidence type="ECO:0000256" key="1">
    <source>
        <dbReference type="ARBA" id="ARBA00004853"/>
    </source>
</evidence>
<dbReference type="PANTHER" id="PTHR21327:SF18">
    <property type="entry name" value="3,4-DIHYDROXY-2-BUTANONE 4-PHOSPHATE SYNTHASE"/>
    <property type="match status" value="1"/>
</dbReference>
<organism evidence="11 12">
    <name type="scientific">Consotaella salsifontis</name>
    <dbReference type="NCBI Taxonomy" id="1365950"/>
    <lineage>
        <taxon>Bacteria</taxon>
        <taxon>Pseudomonadati</taxon>
        <taxon>Pseudomonadota</taxon>
        <taxon>Alphaproteobacteria</taxon>
        <taxon>Hyphomicrobiales</taxon>
        <taxon>Aurantimonadaceae</taxon>
        <taxon>Consotaella</taxon>
    </lineage>
</organism>
<evidence type="ECO:0000256" key="7">
    <source>
        <dbReference type="ARBA" id="ARBA00023134"/>
    </source>
</evidence>
<feature type="binding site" evidence="9">
    <location>
        <begin position="259"/>
        <end position="261"/>
    </location>
    <ligand>
        <name>GTP</name>
        <dbReference type="ChEBI" id="CHEBI:37565"/>
    </ligand>
</feature>
<feature type="binding site" evidence="9">
    <location>
        <position position="281"/>
    </location>
    <ligand>
        <name>GTP</name>
        <dbReference type="ChEBI" id="CHEBI:37565"/>
    </ligand>
</feature>
<evidence type="ECO:0000313" key="12">
    <source>
        <dbReference type="Proteomes" id="UP000190135"/>
    </source>
</evidence>
<dbReference type="Proteomes" id="UP000190135">
    <property type="component" value="Unassembled WGS sequence"/>
</dbReference>
<comment type="function">
    <text evidence="9">Catalyzes the conversion of GTP to 2,5-diamino-6-ribosylamino-4(3H)-pyrimidinone 5'-phosphate (DARP), formate and pyrophosphate.</text>
</comment>
<dbReference type="OrthoDB" id="9793111at2"/>
<keyword evidence="12" id="KW-1185">Reference proteome</keyword>
<feature type="binding site" evidence="9">
    <location>
        <begin position="216"/>
        <end position="220"/>
    </location>
    <ligand>
        <name>GTP</name>
        <dbReference type="ChEBI" id="CHEBI:37565"/>
    </ligand>
</feature>
<dbReference type="Pfam" id="PF00925">
    <property type="entry name" value="GTP_cyclohydro2"/>
    <property type="match status" value="1"/>
</dbReference>
<feature type="binding site" evidence="9">
    <location>
        <position position="232"/>
    </location>
    <ligand>
        <name>Zn(2+)</name>
        <dbReference type="ChEBI" id="CHEBI:29105"/>
        <note>catalytic</note>
    </ligand>
</feature>